<reference evidence="1" key="3">
    <citation type="submission" date="2023-06" db="EMBL/GenBank/DDBJ databases">
        <authorList>
            <person name="Sun Q."/>
            <person name="Zhou Y."/>
        </authorList>
    </citation>
    <scope>NUCLEOTIDE SEQUENCE</scope>
    <source>
        <strain evidence="1">CGMCC 1.10859</strain>
    </source>
</reference>
<organism evidence="1 4">
    <name type="scientific">Allgaiera indica</name>
    <dbReference type="NCBI Taxonomy" id="765699"/>
    <lineage>
        <taxon>Bacteria</taxon>
        <taxon>Pseudomonadati</taxon>
        <taxon>Pseudomonadota</taxon>
        <taxon>Alphaproteobacteria</taxon>
        <taxon>Rhodobacterales</taxon>
        <taxon>Paracoccaceae</taxon>
        <taxon>Allgaiera</taxon>
    </lineage>
</organism>
<evidence type="ECO:0000313" key="1">
    <source>
        <dbReference type="EMBL" id="GHD99000.1"/>
    </source>
</evidence>
<dbReference type="InterPro" id="IPR013078">
    <property type="entry name" value="His_Pase_superF_clade-1"/>
</dbReference>
<reference evidence="1" key="1">
    <citation type="journal article" date="2014" name="Int. J. Syst. Evol. Microbiol.">
        <title>Complete genome sequence of Corynebacterium casei LMG S-19264T (=DSM 44701T), isolated from a smear-ripened cheese.</title>
        <authorList>
            <consortium name="US DOE Joint Genome Institute (JGI-PGF)"/>
            <person name="Walter F."/>
            <person name="Albersmeier A."/>
            <person name="Kalinowski J."/>
            <person name="Ruckert C."/>
        </authorList>
    </citation>
    <scope>NUCLEOTIDE SEQUENCE</scope>
    <source>
        <strain evidence="1">CGMCC 1.10859</strain>
    </source>
</reference>
<dbReference type="Proteomes" id="UP000199541">
    <property type="component" value="Unassembled WGS sequence"/>
</dbReference>
<dbReference type="PANTHER" id="PTHR47623:SF1">
    <property type="entry name" value="OS09G0287300 PROTEIN"/>
    <property type="match status" value="1"/>
</dbReference>
<proteinExistence type="predicted"/>
<dbReference type="EMBL" id="BNAB01000001">
    <property type="protein sequence ID" value="GHD99000.1"/>
    <property type="molecule type" value="Genomic_DNA"/>
</dbReference>
<dbReference type="InterPro" id="IPR029033">
    <property type="entry name" value="His_PPase_superfam"/>
</dbReference>
<comment type="caution">
    <text evidence="1">The sequence shown here is derived from an EMBL/GenBank/DDBJ whole genome shotgun (WGS) entry which is preliminary data.</text>
</comment>
<evidence type="ECO:0000313" key="2">
    <source>
        <dbReference type="EMBL" id="SDW02079.1"/>
    </source>
</evidence>
<gene>
    <name evidence="1" type="ORF">GCM10008024_04770</name>
    <name evidence="2" type="ORF">SAMN05444006_10171</name>
</gene>
<dbReference type="Pfam" id="PF00300">
    <property type="entry name" value="His_Phos_1"/>
    <property type="match status" value="1"/>
</dbReference>
<dbReference type="EMBL" id="FNOB01000001">
    <property type="protein sequence ID" value="SDW02079.1"/>
    <property type="molecule type" value="Genomic_DNA"/>
</dbReference>
<evidence type="ECO:0000313" key="3">
    <source>
        <dbReference type="Proteomes" id="UP000199541"/>
    </source>
</evidence>
<dbReference type="CDD" id="cd07067">
    <property type="entry name" value="HP_PGM_like"/>
    <property type="match status" value="1"/>
</dbReference>
<dbReference type="SMART" id="SM00855">
    <property type="entry name" value="PGAM"/>
    <property type="match status" value="1"/>
</dbReference>
<dbReference type="AlphaFoldDB" id="A0AAN4ZXT8"/>
<accession>A0AAN4ZXT8</accession>
<reference evidence="2 3" key="2">
    <citation type="submission" date="2016-10" db="EMBL/GenBank/DDBJ databases">
        <authorList>
            <person name="Varghese N."/>
            <person name="Submissions S."/>
        </authorList>
    </citation>
    <scope>NUCLEOTIDE SEQUENCE [LARGE SCALE GENOMIC DNA]</scope>
    <source>
        <strain evidence="2 3">DSM 24802</strain>
    </source>
</reference>
<dbReference type="RefSeq" id="WP_035837620.1">
    <property type="nucleotide sequence ID" value="NZ_BNAB01000001.1"/>
</dbReference>
<keyword evidence="3" id="KW-1185">Reference proteome</keyword>
<sequence length="168" mass="18721">MTKRLILIRHAKSSWDDPMTPDLARPLNPRGRRAAAAIGTWLNSRGHLPDEVLCSHAARTTETWARLSPALEDAPEAKLTPTLYNASVEVIMAVLRHATGREVMIIGHNPGLAEFAQRVLIRPPPHPEFRRFPTGATLVAEFEISQWQEAEFAQASMVDFIVPRSLEA</sequence>
<evidence type="ECO:0000313" key="4">
    <source>
        <dbReference type="Proteomes" id="UP000634647"/>
    </source>
</evidence>
<protein>
    <submittedName>
        <fullName evidence="1">Phosphoglycerate mutase</fullName>
    </submittedName>
    <submittedName>
        <fullName evidence="2">Phosphohistidine phosphatase</fullName>
    </submittedName>
</protein>
<dbReference type="Gene3D" id="3.40.50.1240">
    <property type="entry name" value="Phosphoglycerate mutase-like"/>
    <property type="match status" value="1"/>
</dbReference>
<dbReference type="PANTHER" id="PTHR47623">
    <property type="entry name" value="OS09G0287300 PROTEIN"/>
    <property type="match status" value="1"/>
</dbReference>
<dbReference type="Proteomes" id="UP000634647">
    <property type="component" value="Unassembled WGS sequence"/>
</dbReference>
<name>A0AAN4ZXT8_9RHOB</name>
<dbReference type="SUPFAM" id="SSF53254">
    <property type="entry name" value="Phosphoglycerate mutase-like"/>
    <property type="match status" value="1"/>
</dbReference>